<evidence type="ECO:0000313" key="6">
    <source>
        <dbReference type="EMBL" id="TSC93379.1"/>
    </source>
</evidence>
<dbReference type="AlphaFoldDB" id="A0A554LL61"/>
<name>A0A554LL61_9BACT</name>
<dbReference type="InterPro" id="IPR005749">
    <property type="entry name" value="Ribosomal_uL15_bac-type"/>
</dbReference>
<dbReference type="HAMAP" id="MF_01341">
    <property type="entry name" value="Ribosomal_uL15"/>
    <property type="match status" value="1"/>
</dbReference>
<dbReference type="InterPro" id="IPR036227">
    <property type="entry name" value="Ribosomal_uL15/eL18_sf"/>
</dbReference>
<proteinExistence type="inferred from homology"/>
<dbReference type="GO" id="GO:0003735">
    <property type="term" value="F:structural constituent of ribosome"/>
    <property type="evidence" value="ECO:0007669"/>
    <property type="project" value="InterPro"/>
</dbReference>
<evidence type="ECO:0000256" key="3">
    <source>
        <dbReference type="ARBA" id="ARBA00023274"/>
    </source>
</evidence>
<dbReference type="PANTHER" id="PTHR12934:SF11">
    <property type="entry name" value="LARGE RIBOSOMAL SUBUNIT PROTEIN UL15M"/>
    <property type="match status" value="1"/>
</dbReference>
<dbReference type="Proteomes" id="UP000315689">
    <property type="component" value="Unassembled WGS sequence"/>
</dbReference>
<comment type="similarity">
    <text evidence="1 4">Belongs to the universal ribosomal protein uL15 family.</text>
</comment>
<keyword evidence="3 4" id="KW-0687">Ribonucleoprotein</keyword>
<gene>
    <name evidence="4" type="primary">rplO</name>
    <name evidence="6" type="ORF">CEN89_54</name>
</gene>
<evidence type="ECO:0000256" key="1">
    <source>
        <dbReference type="ARBA" id="ARBA00007320"/>
    </source>
</evidence>
<dbReference type="NCBIfam" id="TIGR01071">
    <property type="entry name" value="rplO_bact"/>
    <property type="match status" value="1"/>
</dbReference>
<keyword evidence="4" id="KW-0694">RNA-binding</keyword>
<comment type="caution">
    <text evidence="6">The sequence shown here is derived from an EMBL/GenBank/DDBJ whole genome shotgun (WGS) entry which is preliminary data.</text>
</comment>
<evidence type="ECO:0000313" key="7">
    <source>
        <dbReference type="Proteomes" id="UP000315689"/>
    </source>
</evidence>
<reference evidence="6 7" key="1">
    <citation type="submission" date="2017-07" db="EMBL/GenBank/DDBJ databases">
        <title>Mechanisms for carbon and nitrogen cycling indicate functional differentiation within the Candidate Phyla Radiation.</title>
        <authorList>
            <person name="Danczak R.E."/>
            <person name="Johnston M.D."/>
            <person name="Kenah C."/>
            <person name="Slattery M."/>
            <person name="Wrighton K.C."/>
            <person name="Wilkins M.J."/>
        </authorList>
    </citation>
    <scope>NUCLEOTIDE SEQUENCE [LARGE SCALE GENOMIC DNA]</scope>
    <source>
        <strain evidence="6">Licking1014_7</strain>
    </source>
</reference>
<protein>
    <recommendedName>
        <fullName evidence="4">Large ribosomal subunit protein uL15</fullName>
    </recommendedName>
</protein>
<evidence type="ECO:0000256" key="2">
    <source>
        <dbReference type="ARBA" id="ARBA00022980"/>
    </source>
</evidence>
<keyword evidence="4" id="KW-0699">rRNA-binding</keyword>
<comment type="function">
    <text evidence="4">Binds to the 23S rRNA.</text>
</comment>
<dbReference type="PANTHER" id="PTHR12934">
    <property type="entry name" value="50S RIBOSOMAL PROTEIN L15"/>
    <property type="match status" value="1"/>
</dbReference>
<organism evidence="6 7">
    <name type="scientific">Candidatus Berkelbacteria bacterium Licking1014_7</name>
    <dbReference type="NCBI Taxonomy" id="2017147"/>
    <lineage>
        <taxon>Bacteria</taxon>
        <taxon>Candidatus Berkelbacteria</taxon>
    </lineage>
</organism>
<sequence>MILNNLLSKPFKKNKRVGRGPGSGKGKTSGRGHKGQKSRSGYNLPRAFEGGQSKLAARIPKFKGFRSKKAKPQIIKYSLIEKHFKINDEITIEALIKHKIAKTNNVKILADKKPTKHFKYLVPTSKTLKNVIKY</sequence>
<evidence type="ECO:0000256" key="5">
    <source>
        <dbReference type="SAM" id="MobiDB-lite"/>
    </source>
</evidence>
<dbReference type="EMBL" id="VMGK01000002">
    <property type="protein sequence ID" value="TSC93379.1"/>
    <property type="molecule type" value="Genomic_DNA"/>
</dbReference>
<feature type="region of interest" description="Disordered" evidence="5">
    <location>
        <begin position="1"/>
        <end position="49"/>
    </location>
</feature>
<accession>A0A554LL61</accession>
<dbReference type="SUPFAM" id="SSF52080">
    <property type="entry name" value="Ribosomal proteins L15p and L18e"/>
    <property type="match status" value="1"/>
</dbReference>
<feature type="compositionally biased region" description="Basic residues" evidence="5">
    <location>
        <begin position="28"/>
        <end position="37"/>
    </location>
</feature>
<dbReference type="GO" id="GO:0006412">
    <property type="term" value="P:translation"/>
    <property type="evidence" value="ECO:0007669"/>
    <property type="project" value="UniProtKB-UniRule"/>
</dbReference>
<comment type="subunit">
    <text evidence="4">Part of the 50S ribosomal subunit.</text>
</comment>
<dbReference type="GO" id="GO:0019843">
    <property type="term" value="F:rRNA binding"/>
    <property type="evidence" value="ECO:0007669"/>
    <property type="project" value="UniProtKB-UniRule"/>
</dbReference>
<dbReference type="GO" id="GO:0022625">
    <property type="term" value="C:cytosolic large ribosomal subunit"/>
    <property type="evidence" value="ECO:0007669"/>
    <property type="project" value="TreeGrafter"/>
</dbReference>
<dbReference type="InterPro" id="IPR030878">
    <property type="entry name" value="Ribosomal_uL15"/>
</dbReference>
<keyword evidence="2 4" id="KW-0689">Ribosomal protein</keyword>
<evidence type="ECO:0000256" key="4">
    <source>
        <dbReference type="HAMAP-Rule" id="MF_01341"/>
    </source>
</evidence>